<dbReference type="SUPFAM" id="SSF52172">
    <property type="entry name" value="CheY-like"/>
    <property type="match status" value="1"/>
</dbReference>
<dbReference type="Pfam" id="PF00072">
    <property type="entry name" value="Response_reg"/>
    <property type="match status" value="1"/>
</dbReference>
<dbReference type="SMART" id="SM00448">
    <property type="entry name" value="REC"/>
    <property type="match status" value="1"/>
</dbReference>
<evidence type="ECO:0000313" key="6">
    <source>
        <dbReference type="Proteomes" id="UP000234840"/>
    </source>
</evidence>
<dbReference type="PROSITE" id="PS50110">
    <property type="entry name" value="RESPONSE_REGULATORY"/>
    <property type="match status" value="1"/>
</dbReference>
<dbReference type="InterPro" id="IPR051271">
    <property type="entry name" value="2C-system_Tx_regulators"/>
</dbReference>
<dbReference type="Proteomes" id="UP000234840">
    <property type="component" value="Unassembled WGS sequence"/>
</dbReference>
<proteinExistence type="predicted"/>
<dbReference type="InterPro" id="IPR011006">
    <property type="entry name" value="CheY-like_superfamily"/>
</dbReference>
<gene>
    <name evidence="5" type="ORF">CDL20_08190</name>
</gene>
<evidence type="ECO:0000313" key="5">
    <source>
        <dbReference type="EMBL" id="PLT86568.1"/>
    </source>
</evidence>
<keyword evidence="3" id="KW-0597">Phosphoprotein</keyword>
<evidence type="ECO:0000256" key="1">
    <source>
        <dbReference type="ARBA" id="ARBA00018672"/>
    </source>
</evidence>
<feature type="domain" description="Response regulatory" evidence="4">
    <location>
        <begin position="9"/>
        <end position="126"/>
    </location>
</feature>
<dbReference type="Gene3D" id="3.40.50.2300">
    <property type="match status" value="1"/>
</dbReference>
<dbReference type="PANTHER" id="PTHR45526">
    <property type="entry name" value="TRANSCRIPTIONAL REGULATORY PROTEIN DPIA"/>
    <property type="match status" value="1"/>
</dbReference>
<comment type="caution">
    <text evidence="5">The sequence shown here is derived from an EMBL/GenBank/DDBJ whole genome shotgun (WGS) entry which is preliminary data.</text>
</comment>
<comment type="function">
    <text evidence="2">May play the central regulatory role in sporulation. It may be an element of the effector pathway responsible for the activation of sporulation genes in response to nutritional stress. Spo0A may act in concert with spo0H (a sigma factor) to control the expression of some genes that are critical to the sporulation process.</text>
</comment>
<dbReference type="PANTHER" id="PTHR45526:SF1">
    <property type="entry name" value="TRANSCRIPTIONAL REGULATORY PROTEIN DCUR-RELATED"/>
    <property type="match status" value="1"/>
</dbReference>
<dbReference type="AlphaFoldDB" id="A0A2N5PZP3"/>
<dbReference type="RefSeq" id="WP_101882457.1">
    <property type="nucleotide sequence ID" value="NZ_NIHW01000018.1"/>
</dbReference>
<evidence type="ECO:0000256" key="2">
    <source>
        <dbReference type="ARBA" id="ARBA00024867"/>
    </source>
</evidence>
<evidence type="ECO:0000259" key="4">
    <source>
        <dbReference type="PROSITE" id="PS50110"/>
    </source>
</evidence>
<reference evidence="5 6" key="1">
    <citation type="journal article" date="2017" name="Genome Med.">
        <title>A novel Ruminococcus gnavus clade enriched in inflammatory bowel disease patients.</title>
        <authorList>
            <person name="Hall A.B."/>
            <person name="Yassour M."/>
            <person name="Sauk J."/>
            <person name="Garner A."/>
            <person name="Jiang X."/>
            <person name="Arthur T."/>
            <person name="Lagoudas G.K."/>
            <person name="Vatanen T."/>
            <person name="Fornelos N."/>
            <person name="Wilson R."/>
            <person name="Bertha M."/>
            <person name="Cohen M."/>
            <person name="Garber J."/>
            <person name="Khalili H."/>
            <person name="Gevers D."/>
            <person name="Ananthakrishnan A.N."/>
            <person name="Kugathasan S."/>
            <person name="Lander E.S."/>
            <person name="Blainey P."/>
            <person name="Vlamakis H."/>
            <person name="Xavier R.J."/>
            <person name="Huttenhower C."/>
        </authorList>
    </citation>
    <scope>NUCLEOTIDE SEQUENCE [LARGE SCALE GENOMIC DNA]</scope>
    <source>
        <strain evidence="5 6">RJX1128</strain>
    </source>
</reference>
<dbReference type="GO" id="GO:0000156">
    <property type="term" value="F:phosphorelay response regulator activity"/>
    <property type="evidence" value="ECO:0007669"/>
    <property type="project" value="TreeGrafter"/>
</dbReference>
<accession>A0A2N5PZP3</accession>
<organism evidence="5 6">
    <name type="scientific">Mediterraneibacter gnavus</name>
    <name type="common">Ruminococcus gnavus</name>
    <dbReference type="NCBI Taxonomy" id="33038"/>
    <lineage>
        <taxon>Bacteria</taxon>
        <taxon>Bacillati</taxon>
        <taxon>Bacillota</taxon>
        <taxon>Clostridia</taxon>
        <taxon>Lachnospirales</taxon>
        <taxon>Lachnospiraceae</taxon>
        <taxon>Mediterraneibacter</taxon>
    </lineage>
</organism>
<evidence type="ECO:0000256" key="3">
    <source>
        <dbReference type="PROSITE-ProRule" id="PRU00169"/>
    </source>
</evidence>
<name>A0A2N5PZP3_MEDGN</name>
<keyword evidence="5" id="KW-0238">DNA-binding</keyword>
<dbReference type="CDD" id="cd17536">
    <property type="entry name" value="REC_YesN-like"/>
    <property type="match status" value="1"/>
</dbReference>
<dbReference type="EMBL" id="NIHW01000018">
    <property type="protein sequence ID" value="PLT86568.1"/>
    <property type="molecule type" value="Genomic_DNA"/>
</dbReference>
<protein>
    <recommendedName>
        <fullName evidence="1">Stage 0 sporulation protein A homolog</fullName>
    </recommendedName>
</protein>
<dbReference type="InterPro" id="IPR001789">
    <property type="entry name" value="Sig_transdc_resp-reg_receiver"/>
</dbReference>
<feature type="modified residue" description="4-aspartylphosphate" evidence="3">
    <location>
        <position position="61"/>
    </location>
</feature>
<dbReference type="GO" id="GO:0003677">
    <property type="term" value="F:DNA binding"/>
    <property type="evidence" value="ECO:0007669"/>
    <property type="project" value="UniProtKB-KW"/>
</dbReference>
<sequence>MEPNTNSYKVVVVDDETTAVKAICRVIEKHCPKFEIVGTARNGKEALEIISEMHPDLVLTDVDMPLINGLELVQKSGERMPDLCFVIISGYQDFEHVRDAFCGGVLNYLTKPIVPSQMLGTMKNVEEKLKQKYYDKQISILRKLCIGETVALEEIETYFPYREFYAALLRENGLPRRYSPAKEPELYGTIGEAYMVYGRDYMEELFLIPRELLGEQSLLEYMTKVEQRQKTEGSYTTILYYGEAFSASEIFEKIRNLYYWLNTLSSVGVSQVADLDKKQHLEERLLIPGMEEISNLLKEMEQYAHTGRYEQVQKRIAEAFARWGEEKRPQIWLEQASRRILNFIRMMNKSEESLIESEYQFEDAFYYSTSMEMLWENLYAPYFHLQEKEKENYKVDSPEFFENITRYLNEHITEQLSLQAISN</sequence>